<feature type="region of interest" description="Disordered" evidence="5">
    <location>
        <begin position="124"/>
        <end position="145"/>
    </location>
</feature>
<sequence length="165" mass="18314">MNDMKDPAGTPRTKSLFHPHGMERTASGSSNERQAPSMDPVADTVPRLIFSGSAGDNGESEHDLDGLSMEALQTRRAEVERKIQEKREADRRAAIDRIVTLVNTHNIPVDDLVQALGGLKRRLGPAPQKYRDPETGATWSGRGKEPLWLRGKDRTQFMITSEQPT</sequence>
<dbReference type="PANTHER" id="PTHR38097:SF2">
    <property type="entry name" value="DNA-BINDING PROTEIN STPA"/>
    <property type="match status" value="1"/>
</dbReference>
<dbReference type="RefSeq" id="WP_084603158.1">
    <property type="nucleotide sequence ID" value="NZ_FPKU01000001.1"/>
</dbReference>
<evidence type="ECO:0000313" key="7">
    <source>
        <dbReference type="EMBL" id="SFZ80858.1"/>
    </source>
</evidence>
<feature type="domain" description="DNA-binding protein H-NS-like C-terminal" evidence="6">
    <location>
        <begin position="118"/>
        <end position="159"/>
    </location>
</feature>
<organism evidence="7 8">
    <name type="scientific">Devosia enhydra</name>
    <dbReference type="NCBI Taxonomy" id="665118"/>
    <lineage>
        <taxon>Bacteria</taxon>
        <taxon>Pseudomonadati</taxon>
        <taxon>Pseudomonadota</taxon>
        <taxon>Alphaproteobacteria</taxon>
        <taxon>Hyphomicrobiales</taxon>
        <taxon>Devosiaceae</taxon>
        <taxon>Devosia</taxon>
    </lineage>
</organism>
<dbReference type="SUPFAM" id="SSF81273">
    <property type="entry name" value="H-NS histone-like proteins"/>
    <property type="match status" value="1"/>
</dbReference>
<comment type="subcellular location">
    <subcellularLocation>
        <location evidence="1">Cytoplasm</location>
        <location evidence="1">Nucleoid</location>
    </subcellularLocation>
</comment>
<keyword evidence="3" id="KW-0963">Cytoplasm</keyword>
<dbReference type="Proteomes" id="UP000183447">
    <property type="component" value="Unassembled WGS sequence"/>
</dbReference>
<protein>
    <submittedName>
        <fullName evidence="7">H-NS histone family protein</fullName>
    </submittedName>
</protein>
<dbReference type="AlphaFoldDB" id="A0A1K2HSU8"/>
<dbReference type="Pfam" id="PF00816">
    <property type="entry name" value="Histone_HNS"/>
    <property type="match status" value="1"/>
</dbReference>
<dbReference type="EMBL" id="FPKU01000001">
    <property type="protein sequence ID" value="SFZ80858.1"/>
    <property type="molecule type" value="Genomic_DNA"/>
</dbReference>
<name>A0A1K2HSU8_9HYPH</name>
<evidence type="ECO:0000256" key="3">
    <source>
        <dbReference type="ARBA" id="ARBA00022490"/>
    </source>
</evidence>
<dbReference type="SMART" id="SM00528">
    <property type="entry name" value="HNS"/>
    <property type="match status" value="1"/>
</dbReference>
<evidence type="ECO:0000313" key="8">
    <source>
        <dbReference type="Proteomes" id="UP000183447"/>
    </source>
</evidence>
<dbReference type="OrthoDB" id="5297879at2"/>
<evidence type="ECO:0000259" key="6">
    <source>
        <dbReference type="SMART" id="SM00528"/>
    </source>
</evidence>
<gene>
    <name evidence="7" type="ORF">SAMN02983003_0176</name>
</gene>
<dbReference type="GO" id="GO:0003677">
    <property type="term" value="F:DNA binding"/>
    <property type="evidence" value="ECO:0007669"/>
    <property type="project" value="UniProtKB-KW"/>
</dbReference>
<evidence type="ECO:0000256" key="5">
    <source>
        <dbReference type="SAM" id="MobiDB-lite"/>
    </source>
</evidence>
<dbReference type="GO" id="GO:0009295">
    <property type="term" value="C:nucleoid"/>
    <property type="evidence" value="ECO:0007669"/>
    <property type="project" value="UniProtKB-SubCell"/>
</dbReference>
<accession>A0A1K2HSU8</accession>
<dbReference type="Gene3D" id="4.10.430.30">
    <property type="match status" value="1"/>
</dbReference>
<proteinExistence type="inferred from homology"/>
<dbReference type="PANTHER" id="PTHR38097">
    <property type="match status" value="1"/>
</dbReference>
<keyword evidence="4" id="KW-0238">DNA-binding</keyword>
<reference evidence="7 8" key="1">
    <citation type="submission" date="2016-11" db="EMBL/GenBank/DDBJ databases">
        <authorList>
            <person name="Jaros S."/>
            <person name="Januszkiewicz K."/>
            <person name="Wedrychowicz H."/>
        </authorList>
    </citation>
    <scope>NUCLEOTIDE SEQUENCE [LARGE SCALE GENOMIC DNA]</scope>
    <source>
        <strain evidence="7 8">ATCC 23634</strain>
    </source>
</reference>
<dbReference type="InterPro" id="IPR027444">
    <property type="entry name" value="H-NS_C_dom"/>
</dbReference>
<comment type="similarity">
    <text evidence="2">Belongs to the histone-like protein H-NS family.</text>
</comment>
<keyword evidence="8" id="KW-1185">Reference proteome</keyword>
<evidence type="ECO:0000256" key="1">
    <source>
        <dbReference type="ARBA" id="ARBA00004453"/>
    </source>
</evidence>
<evidence type="ECO:0000256" key="4">
    <source>
        <dbReference type="ARBA" id="ARBA00023125"/>
    </source>
</evidence>
<dbReference type="STRING" id="665118.SAMN02983003_0176"/>
<feature type="region of interest" description="Disordered" evidence="5">
    <location>
        <begin position="1"/>
        <end position="67"/>
    </location>
</feature>
<evidence type="ECO:0000256" key="2">
    <source>
        <dbReference type="ARBA" id="ARBA00010610"/>
    </source>
</evidence>